<feature type="domain" description="NADP transhydrogenase beta-like" evidence="11">
    <location>
        <begin position="13"/>
        <end position="459"/>
    </location>
</feature>
<evidence type="ECO:0000256" key="10">
    <source>
        <dbReference type="SAM" id="Phobius"/>
    </source>
</evidence>
<accession>A0A1V4AXF8</accession>
<dbReference type="InterPro" id="IPR029035">
    <property type="entry name" value="DHS-like_NAD/FAD-binding_dom"/>
</dbReference>
<dbReference type="Gene3D" id="3.40.50.1220">
    <property type="entry name" value="TPP-binding domain"/>
    <property type="match status" value="1"/>
</dbReference>
<comment type="caution">
    <text evidence="12">The sequence shown here is derived from an EMBL/GenBank/DDBJ whole genome shotgun (WGS) entry which is preliminary data.</text>
</comment>
<evidence type="ECO:0000256" key="9">
    <source>
        <dbReference type="ARBA" id="ARBA00048202"/>
    </source>
</evidence>
<name>A0A1V4AXF8_9BACT</name>
<dbReference type="Pfam" id="PF02233">
    <property type="entry name" value="PNTB"/>
    <property type="match status" value="1"/>
</dbReference>
<evidence type="ECO:0000313" key="13">
    <source>
        <dbReference type="Proteomes" id="UP000189681"/>
    </source>
</evidence>
<dbReference type="PANTHER" id="PTHR44758">
    <property type="entry name" value="NAD(P) TRANSHYDROGENASE SUBUNIT BETA"/>
    <property type="match status" value="1"/>
</dbReference>
<keyword evidence="3 10" id="KW-0812">Transmembrane</keyword>
<dbReference type="EC" id="7.1.1.1" evidence="2"/>
<feature type="transmembrane region" description="Helical" evidence="10">
    <location>
        <begin position="37"/>
        <end position="57"/>
    </location>
</feature>
<protein>
    <recommendedName>
        <fullName evidence="2">proton-translocating NAD(P)(+) transhydrogenase</fullName>
        <ecNumber evidence="2">7.1.1.1</ecNumber>
    </recommendedName>
</protein>
<sequence>MVKQLPHSKTMITIAYILSSILFIFGVKGISSSKTAYRGNMLAMTAMLIAIVCTLFHKKIHDFSFIIASSFIGSTISVVLAKKAKLTAVPKIVAFYNGLGGVVSVFVALTEHYLIVSEPQLNIIISVVVGLLIGLVTLTSGLVAYAKFQDFIKSAPLVCEIKYSFHLLLFILCLIFCIIISFNQTCGAYLLAFFVISSALGILIVVPIGGANMPVVISLLISYTGLAATASGFIISNNIVITGGVIVGASGIAMAIMKCKEISHFSSSDIPRFVKINVLENDGKKEIRKIIAHSPKDSIVPLENAQSVIIVPGYGFVAAQAQDILHSLEKVLIDRGATVKYAVHPVAGRTPDQLNIMLTEAKISQHLLFAPERINDDFQNTDVVLVVGANDVINHAAKAMNTCLLSNAPILNADKAKTVIICKRSLNPGFSGIDNELFYNQKTLMIFGEVKDSIAHMVQLLKAGLNEKKN</sequence>
<reference evidence="12 13" key="1">
    <citation type="journal article" date="2017" name="Water Res.">
        <title>Discovery and metagenomic analysis of an anammox bacterial enrichment related to Candidatus "Brocadia caroliniensis" in a full-scale glycerol-fed nitritation-denitritation separate centrate treatment process.</title>
        <authorList>
            <person name="Park H."/>
            <person name="Brotto A.C."/>
            <person name="van Loosdrecht M.C."/>
            <person name="Chandran K."/>
        </authorList>
    </citation>
    <scope>NUCLEOTIDE SEQUENCE [LARGE SCALE GENOMIC DNA]</scope>
    <source>
        <strain evidence="12">26THWARD</strain>
    </source>
</reference>
<keyword evidence="7" id="KW-0520">NAD</keyword>
<comment type="catalytic activity">
    <reaction evidence="9">
        <text>NAD(+) + NADPH + H(+)(in) = NADH + NADP(+) + H(+)(out)</text>
        <dbReference type="Rhea" id="RHEA:47992"/>
        <dbReference type="ChEBI" id="CHEBI:15378"/>
        <dbReference type="ChEBI" id="CHEBI:57540"/>
        <dbReference type="ChEBI" id="CHEBI:57783"/>
        <dbReference type="ChEBI" id="CHEBI:57945"/>
        <dbReference type="ChEBI" id="CHEBI:58349"/>
        <dbReference type="EC" id="7.1.1.1"/>
    </reaction>
</comment>
<evidence type="ECO:0000256" key="4">
    <source>
        <dbReference type="ARBA" id="ARBA00022857"/>
    </source>
</evidence>
<dbReference type="PANTHER" id="PTHR44758:SF1">
    <property type="entry name" value="NAD(P) TRANSHYDROGENASE SUBUNIT BETA"/>
    <property type="match status" value="1"/>
</dbReference>
<evidence type="ECO:0000256" key="5">
    <source>
        <dbReference type="ARBA" id="ARBA00022967"/>
    </source>
</evidence>
<evidence type="ECO:0000256" key="1">
    <source>
        <dbReference type="ARBA" id="ARBA00004141"/>
    </source>
</evidence>
<feature type="transmembrane region" description="Helical" evidence="10">
    <location>
        <begin position="121"/>
        <end position="145"/>
    </location>
</feature>
<evidence type="ECO:0000256" key="2">
    <source>
        <dbReference type="ARBA" id="ARBA00012943"/>
    </source>
</evidence>
<feature type="transmembrane region" description="Helical" evidence="10">
    <location>
        <begin position="93"/>
        <end position="115"/>
    </location>
</feature>
<evidence type="ECO:0000256" key="3">
    <source>
        <dbReference type="ARBA" id="ARBA00022692"/>
    </source>
</evidence>
<keyword evidence="6 10" id="KW-1133">Transmembrane helix</keyword>
<comment type="subcellular location">
    <subcellularLocation>
        <location evidence="1">Membrane</location>
        <topology evidence="1">Multi-pass membrane protein</topology>
    </subcellularLocation>
</comment>
<dbReference type="EMBL" id="AYTS01000013">
    <property type="protein sequence ID" value="OOP57820.1"/>
    <property type="molecule type" value="Genomic_DNA"/>
</dbReference>
<evidence type="ECO:0000313" key="12">
    <source>
        <dbReference type="EMBL" id="OOP57820.1"/>
    </source>
</evidence>
<evidence type="ECO:0000256" key="6">
    <source>
        <dbReference type="ARBA" id="ARBA00022989"/>
    </source>
</evidence>
<dbReference type="InterPro" id="IPR034300">
    <property type="entry name" value="PNTB-like"/>
</dbReference>
<feature type="transmembrane region" description="Helical" evidence="10">
    <location>
        <begin position="12"/>
        <end position="30"/>
    </location>
</feature>
<evidence type="ECO:0000259" key="11">
    <source>
        <dbReference type="Pfam" id="PF02233"/>
    </source>
</evidence>
<keyword evidence="4" id="KW-0521">NADP</keyword>
<dbReference type="STRING" id="1004156.AYP45_01440"/>
<evidence type="ECO:0000256" key="8">
    <source>
        <dbReference type="ARBA" id="ARBA00023136"/>
    </source>
</evidence>
<organism evidence="12 13">
    <name type="scientific">Candidatus Brocadia carolinensis</name>
    <dbReference type="NCBI Taxonomy" id="1004156"/>
    <lineage>
        <taxon>Bacteria</taxon>
        <taxon>Pseudomonadati</taxon>
        <taxon>Planctomycetota</taxon>
        <taxon>Candidatus Brocadiia</taxon>
        <taxon>Candidatus Brocadiales</taxon>
        <taxon>Candidatus Brocadiaceae</taxon>
        <taxon>Candidatus Brocadia</taxon>
    </lineage>
</organism>
<gene>
    <name evidence="12" type="ORF">AYP45_01440</name>
</gene>
<dbReference type="GO" id="GO:0016020">
    <property type="term" value="C:membrane"/>
    <property type="evidence" value="ECO:0007669"/>
    <property type="project" value="UniProtKB-SubCell"/>
</dbReference>
<feature type="transmembrane region" description="Helical" evidence="10">
    <location>
        <begin position="165"/>
        <end position="182"/>
    </location>
</feature>
<feature type="transmembrane region" description="Helical" evidence="10">
    <location>
        <begin position="63"/>
        <end position="81"/>
    </location>
</feature>
<evidence type="ECO:0000256" key="7">
    <source>
        <dbReference type="ARBA" id="ARBA00023027"/>
    </source>
</evidence>
<dbReference type="Proteomes" id="UP000189681">
    <property type="component" value="Unassembled WGS sequence"/>
</dbReference>
<proteinExistence type="predicted"/>
<keyword evidence="5" id="KW-1278">Translocase</keyword>
<dbReference type="GO" id="GO:0008750">
    <property type="term" value="F:proton-translocating NAD(P)+ transhydrogenase activity"/>
    <property type="evidence" value="ECO:0007669"/>
    <property type="project" value="UniProtKB-EC"/>
</dbReference>
<keyword evidence="8 10" id="KW-0472">Membrane</keyword>
<dbReference type="SUPFAM" id="SSF52467">
    <property type="entry name" value="DHS-like NAD/FAD-binding domain"/>
    <property type="match status" value="1"/>
</dbReference>
<dbReference type="AlphaFoldDB" id="A0A1V4AXF8"/>
<feature type="transmembrane region" description="Helical" evidence="10">
    <location>
        <begin position="239"/>
        <end position="257"/>
    </location>
</feature>